<sequence length="97" mass="10553">MGCLKASKIFGVSKGMVERKNIKMELMEGTPTPTMDISVYGFEITGLIPVNRNVYVDAKFGAEAPKRHTSPLSKISTPCTPQPTVADPNLRISSQDI</sequence>
<dbReference type="Proteomes" id="UP000801492">
    <property type="component" value="Unassembled WGS sequence"/>
</dbReference>
<evidence type="ECO:0000256" key="1">
    <source>
        <dbReference type="SAM" id="MobiDB-lite"/>
    </source>
</evidence>
<dbReference type="EMBL" id="VTPC01001565">
    <property type="protein sequence ID" value="KAF2901526.1"/>
    <property type="molecule type" value="Genomic_DNA"/>
</dbReference>
<proteinExistence type="predicted"/>
<organism evidence="2 3">
    <name type="scientific">Ignelater luminosus</name>
    <name type="common">Cucubano</name>
    <name type="synonym">Pyrophorus luminosus</name>
    <dbReference type="NCBI Taxonomy" id="2038154"/>
    <lineage>
        <taxon>Eukaryota</taxon>
        <taxon>Metazoa</taxon>
        <taxon>Ecdysozoa</taxon>
        <taxon>Arthropoda</taxon>
        <taxon>Hexapoda</taxon>
        <taxon>Insecta</taxon>
        <taxon>Pterygota</taxon>
        <taxon>Neoptera</taxon>
        <taxon>Endopterygota</taxon>
        <taxon>Coleoptera</taxon>
        <taxon>Polyphaga</taxon>
        <taxon>Elateriformia</taxon>
        <taxon>Elateroidea</taxon>
        <taxon>Elateridae</taxon>
        <taxon>Agrypninae</taxon>
        <taxon>Pyrophorini</taxon>
        <taxon>Ignelater</taxon>
    </lineage>
</organism>
<reference evidence="2" key="1">
    <citation type="submission" date="2019-08" db="EMBL/GenBank/DDBJ databases">
        <title>The genome of the North American firefly Photinus pyralis.</title>
        <authorList>
            <consortium name="Photinus pyralis genome working group"/>
            <person name="Fallon T.R."/>
            <person name="Sander Lower S.E."/>
            <person name="Weng J.-K."/>
        </authorList>
    </citation>
    <scope>NUCLEOTIDE SEQUENCE</scope>
    <source>
        <strain evidence="2">TRF0915ILg1</strain>
        <tissue evidence="2">Whole body</tissue>
    </source>
</reference>
<gene>
    <name evidence="2" type="ORF">ILUMI_04667</name>
</gene>
<feature type="region of interest" description="Disordered" evidence="1">
    <location>
        <begin position="65"/>
        <end position="97"/>
    </location>
</feature>
<keyword evidence="3" id="KW-1185">Reference proteome</keyword>
<accession>A0A8K0DCF5</accession>
<evidence type="ECO:0000313" key="3">
    <source>
        <dbReference type="Proteomes" id="UP000801492"/>
    </source>
</evidence>
<comment type="caution">
    <text evidence="2">The sequence shown here is derived from an EMBL/GenBank/DDBJ whole genome shotgun (WGS) entry which is preliminary data.</text>
</comment>
<feature type="compositionally biased region" description="Polar residues" evidence="1">
    <location>
        <begin position="70"/>
        <end position="83"/>
    </location>
</feature>
<dbReference type="AlphaFoldDB" id="A0A8K0DCF5"/>
<evidence type="ECO:0000313" key="2">
    <source>
        <dbReference type="EMBL" id="KAF2901526.1"/>
    </source>
</evidence>
<protein>
    <submittedName>
        <fullName evidence="2">Uncharacterized protein</fullName>
    </submittedName>
</protein>
<name>A0A8K0DCF5_IGNLU</name>